<dbReference type="InterPro" id="IPR053215">
    <property type="entry name" value="TKL_Ser/Thr_kinase"/>
</dbReference>
<dbReference type="Gene3D" id="3.30.200.20">
    <property type="entry name" value="Phosphorylase Kinase, domain 1"/>
    <property type="match status" value="1"/>
</dbReference>
<evidence type="ECO:0000259" key="1">
    <source>
        <dbReference type="PROSITE" id="PS50011"/>
    </source>
</evidence>
<name>A0A5K1U828_ENTHI</name>
<dbReference type="PROSITE" id="PS50011">
    <property type="entry name" value="PROTEIN_KINASE_DOM"/>
    <property type="match status" value="1"/>
</dbReference>
<evidence type="ECO:0000313" key="3">
    <source>
        <dbReference type="Proteomes" id="UP000078387"/>
    </source>
</evidence>
<dbReference type="PANTHER" id="PTHR45756">
    <property type="entry name" value="PALMITOYLTRANSFERASE"/>
    <property type="match status" value="1"/>
</dbReference>
<dbReference type="AlphaFoldDB" id="A0A5K1U828"/>
<keyword evidence="2" id="KW-0808">Transferase</keyword>
<dbReference type="VEuPathDB" id="AmoebaDB:EHI5A_109180"/>
<keyword evidence="2" id="KW-0418">Kinase</keyword>
<dbReference type="InterPro" id="IPR001245">
    <property type="entry name" value="Ser-Thr/Tyr_kinase_cat_dom"/>
</dbReference>
<organism evidence="2 3">
    <name type="scientific">Entamoeba histolytica</name>
    <dbReference type="NCBI Taxonomy" id="5759"/>
    <lineage>
        <taxon>Eukaryota</taxon>
        <taxon>Amoebozoa</taxon>
        <taxon>Evosea</taxon>
        <taxon>Archamoebae</taxon>
        <taxon>Mastigamoebida</taxon>
        <taxon>Entamoebidae</taxon>
        <taxon>Entamoeba</taxon>
    </lineage>
</organism>
<reference evidence="2 3" key="1">
    <citation type="submission" date="2016-05" db="EMBL/GenBank/DDBJ databases">
        <title>First whole genome sequencing of Entamoeba histolytica HM1:IMSS-clone-6.</title>
        <authorList>
            <person name="Mukherjee Avik.K."/>
            <person name="Izumyama S."/>
            <person name="Nakada-Tsukui K."/>
            <person name="Nozaki T."/>
        </authorList>
    </citation>
    <scope>NUCLEOTIDE SEQUENCE [LARGE SCALE GENOMIC DNA]</scope>
    <source>
        <strain evidence="2 3">HM1:IMSS clone 6</strain>
    </source>
</reference>
<dbReference type="GO" id="GO:0004672">
    <property type="term" value="F:protein kinase activity"/>
    <property type="evidence" value="ECO:0007669"/>
    <property type="project" value="InterPro"/>
</dbReference>
<proteinExistence type="predicted"/>
<evidence type="ECO:0000313" key="2">
    <source>
        <dbReference type="EMBL" id="GAT96498.1"/>
    </source>
</evidence>
<dbReference type="GO" id="GO:0005524">
    <property type="term" value="F:ATP binding"/>
    <property type="evidence" value="ECO:0007669"/>
    <property type="project" value="InterPro"/>
</dbReference>
<dbReference type="VEuPathDB" id="AmoebaDB:EHI7A_034220"/>
<dbReference type="VEuPathDB" id="AmoebaDB:EHI8A_032890"/>
<dbReference type="Gene3D" id="1.10.510.10">
    <property type="entry name" value="Transferase(Phosphotransferase) domain 1"/>
    <property type="match status" value="1"/>
</dbReference>
<protein>
    <submittedName>
        <fullName evidence="2">Protein kinase putative</fullName>
    </submittedName>
</protein>
<dbReference type="EMBL" id="BDEQ01000001">
    <property type="protein sequence ID" value="GAT96498.1"/>
    <property type="molecule type" value="Genomic_DNA"/>
</dbReference>
<dbReference type="VEuPathDB" id="AmoebaDB:KM1_310470"/>
<dbReference type="Proteomes" id="UP000078387">
    <property type="component" value="Unassembled WGS sequence"/>
</dbReference>
<dbReference type="Pfam" id="PF07714">
    <property type="entry name" value="PK_Tyr_Ser-Thr"/>
    <property type="match status" value="1"/>
</dbReference>
<dbReference type="PANTHER" id="PTHR45756:SF1">
    <property type="entry name" value="PROTEIN KINASE DOMAIN CONTAINING PROTEIN"/>
    <property type="match status" value="1"/>
</dbReference>
<feature type="domain" description="Protein kinase" evidence="1">
    <location>
        <begin position="134"/>
        <end position="396"/>
    </location>
</feature>
<comment type="caution">
    <text evidence="2">The sequence shown here is derived from an EMBL/GenBank/DDBJ whole genome shotgun (WGS) entry which is preliminary data.</text>
</comment>
<dbReference type="InterPro" id="IPR011009">
    <property type="entry name" value="Kinase-like_dom_sf"/>
</dbReference>
<gene>
    <name evidence="2" type="ORF">CL6EHI_128070</name>
</gene>
<dbReference type="SUPFAM" id="SSF56112">
    <property type="entry name" value="Protein kinase-like (PK-like)"/>
    <property type="match status" value="1"/>
</dbReference>
<accession>A0A5K1U828</accession>
<dbReference type="PRINTS" id="PR00109">
    <property type="entry name" value="TYRKINASE"/>
</dbReference>
<sequence length="396" mass="45205">MFSFFRRPNNSFPLNVSKYVITCNQKKIELPLFEEFYDEIYVSNPTDFEYAFILDWPNHQYTLIAEPTRAILGPHTGVSIGITLKFLCSTKNYLPIKLCCSEGESVDKQAPQFTTQIKFGIIAQESVVFDVETITKFDTIKTTNSGEVSTALFNGKDVIMKHFNIDWSSEAREMFAKAAKELADIQCPQLIKVIGATVAPGREAFIIEYAKFGNIATCYRREDLPIKWIKKAFSDVMTAIKYLHDNNKVHGDIKPQNLLVFSLNKKDDVICKLSDYWNIQQITGVSSDIITDDEMISVAIFQAPEVLKGKEPTKSSDIYSLGMCLLEIFQQHEIYQDKPFVNGWDAAVQVAKGKRPNFDPDFNEQIASIIKQCWQQDKDERPSIDEVINQFQSIKF</sequence>
<dbReference type="OMA" id="WNEDARE"/>
<dbReference type="VEuPathDB" id="AmoebaDB:EHI_128070"/>
<dbReference type="InterPro" id="IPR000719">
    <property type="entry name" value="Prot_kinase_dom"/>
</dbReference>
<dbReference type="SMART" id="SM00220">
    <property type="entry name" value="S_TKc"/>
    <property type="match status" value="1"/>
</dbReference>